<name>A0AAE9P7Z6_9CAUD</name>
<dbReference type="PANTHER" id="PTHR21075">
    <property type="entry name" value="ANAEROBIC RIBONUCLEOSIDE-TRIPHOSPHATE REDUCTASE"/>
    <property type="match status" value="1"/>
</dbReference>
<dbReference type="PANTHER" id="PTHR21075:SF0">
    <property type="entry name" value="ANAEROBIC RIBONUCLEOSIDE-TRIPHOSPHATE REDUCTASE"/>
    <property type="match status" value="1"/>
</dbReference>
<dbReference type="InterPro" id="IPR005144">
    <property type="entry name" value="ATP-cone_dom"/>
</dbReference>
<dbReference type="GO" id="GO:0009265">
    <property type="term" value="P:2'-deoxyribonucleotide biosynthetic process"/>
    <property type="evidence" value="ECO:0007669"/>
    <property type="project" value="TreeGrafter"/>
</dbReference>
<keyword evidence="2 3" id="KW-0067">ATP-binding</keyword>
<dbReference type="NCBIfam" id="TIGR02487">
    <property type="entry name" value="NrdD"/>
    <property type="match status" value="1"/>
</dbReference>
<protein>
    <submittedName>
        <fullName evidence="5">Ribonucleotide reductase of class III (Anaerobic), large subunit</fullName>
    </submittedName>
</protein>
<evidence type="ECO:0000256" key="2">
    <source>
        <dbReference type="ARBA" id="ARBA00022840"/>
    </source>
</evidence>
<evidence type="ECO:0000313" key="5">
    <source>
        <dbReference type="EMBL" id="UYE92586.1"/>
    </source>
</evidence>
<evidence type="ECO:0000256" key="1">
    <source>
        <dbReference type="ARBA" id="ARBA00022741"/>
    </source>
</evidence>
<dbReference type="Gene3D" id="3.20.70.20">
    <property type="match status" value="1"/>
</dbReference>
<dbReference type="GO" id="GO:0008998">
    <property type="term" value="F:ribonucleoside-triphosphate reductase (thioredoxin) activity"/>
    <property type="evidence" value="ECO:0007669"/>
    <property type="project" value="InterPro"/>
</dbReference>
<dbReference type="Proteomes" id="UP001232159">
    <property type="component" value="Segment"/>
</dbReference>
<dbReference type="PROSITE" id="PS51161">
    <property type="entry name" value="ATP_CONE"/>
    <property type="match status" value="1"/>
</dbReference>
<evidence type="ECO:0000256" key="3">
    <source>
        <dbReference type="PROSITE-ProRule" id="PRU00492"/>
    </source>
</evidence>
<reference evidence="5" key="1">
    <citation type="submission" date="2022-09" db="EMBL/GenBank/DDBJ databases">
        <authorList>
            <person name="Murray E."/>
            <person name="Buttimer C."/>
            <person name="Hill C."/>
        </authorList>
    </citation>
    <scope>NUCLEOTIDE SEQUENCE</scope>
</reference>
<evidence type="ECO:0000313" key="6">
    <source>
        <dbReference type="Proteomes" id="UP001232159"/>
    </source>
</evidence>
<evidence type="ECO:0000259" key="4">
    <source>
        <dbReference type="PROSITE" id="PS51161"/>
    </source>
</evidence>
<dbReference type="GO" id="GO:0006260">
    <property type="term" value="P:DNA replication"/>
    <property type="evidence" value="ECO:0007669"/>
    <property type="project" value="InterPro"/>
</dbReference>
<dbReference type="Pfam" id="PF13597">
    <property type="entry name" value="NRDD"/>
    <property type="match status" value="1"/>
</dbReference>
<feature type="domain" description="ATP-cone" evidence="4">
    <location>
        <begin position="2"/>
        <end position="99"/>
    </location>
</feature>
<accession>A0AAE9P7Z6</accession>
<dbReference type="SUPFAM" id="SSF51998">
    <property type="entry name" value="PFL-like glycyl radical enzymes"/>
    <property type="match status" value="1"/>
</dbReference>
<gene>
    <name evidence="5" type="ORF">H1_166</name>
</gene>
<dbReference type="GO" id="GO:0004748">
    <property type="term" value="F:ribonucleoside-diphosphate reductase activity, thioredoxin disulfide as acceptor"/>
    <property type="evidence" value="ECO:0007669"/>
    <property type="project" value="TreeGrafter"/>
</dbReference>
<keyword evidence="6" id="KW-1185">Reference proteome</keyword>
<dbReference type="InterPro" id="IPR012833">
    <property type="entry name" value="NrdD"/>
</dbReference>
<dbReference type="EMBL" id="OP534061">
    <property type="protein sequence ID" value="UYE92586.1"/>
    <property type="molecule type" value="Genomic_DNA"/>
</dbReference>
<organism evidence="5 6">
    <name type="scientific">Enterococcus phage H1</name>
    <dbReference type="NCBI Taxonomy" id="2982918"/>
    <lineage>
        <taxon>Viruses</taxon>
        <taxon>Duplodnaviria</taxon>
        <taxon>Heunggongvirae</taxon>
        <taxon>Uroviricota</taxon>
        <taxon>Caudoviricetes</taxon>
    </lineage>
</organism>
<sequence>MLNVMKKDGHIEVFDTKKIQEAILASARKILSNEEEYDMQQKALIIANEVARFLNSTEDKNAVIMTSKIHNVVLEILSKEWEVVGASYGMYRNYRKQMAKTFLKSYEESETVLHDGDKENANKDSDLNSTKQALIANNNMRGYMETFEMDKDWIEAHKQGWIHIHDLAERYLRQQNCCLFNMAGLLDGGFQLNGTVYAEPKHFDSAINVVGDVTLFASAQQYGGFTIPEIDTVLAKYAEKSYQSNLKFILDKFGDITNENIMETLEQTAYDMTVRELEQGFQGFETKLNTISNSLGQIPFVTITFGLDITQWGREISKAILNVRIKGIGENKSTAVFPKLSFLHRKEINGSPESPNYDIKQLGIQCSRLRLYPDWLSLDSGNLAEVYERSNQVVSGMGCRAYLSPFWDEQGNEIYTGRSNIGAVTLNLPKIGLEAKGDWNKFFDLVDKYSDIIFAIHEDYYTKISKTKGSSNPLYFCEGGAWTKVGYDEEVGKIYEASTASLGYIGIYETLKAMNVPKEEYLKHGTKIVAYLKKLTEKATINYNHLYALYSTPAESLCYRFQKINRKDYGVIEDVTDREYITNSFHVPVWEDVSVPEKIAFEAPFHKLATGGRISYNEFVYGVDNSVLEQAINFAMEKGMYYGVNVVAGTCNQCGYSGDFHDNCPKCGTHDITVVTRVCGYLSFDQIHGDSRYNPGKQKEVKERVKHNFK</sequence>
<dbReference type="GO" id="GO:0005524">
    <property type="term" value="F:ATP binding"/>
    <property type="evidence" value="ECO:0007669"/>
    <property type="project" value="UniProtKB-UniRule"/>
</dbReference>
<keyword evidence="1 3" id="KW-0547">Nucleotide-binding</keyword>
<proteinExistence type="predicted"/>
<dbReference type="Pfam" id="PF03477">
    <property type="entry name" value="ATP-cone"/>
    <property type="match status" value="1"/>
</dbReference>